<organism evidence="1 2">
    <name type="scientific">Limnoglobus roseus</name>
    <dbReference type="NCBI Taxonomy" id="2598579"/>
    <lineage>
        <taxon>Bacteria</taxon>
        <taxon>Pseudomonadati</taxon>
        <taxon>Planctomycetota</taxon>
        <taxon>Planctomycetia</taxon>
        <taxon>Gemmatales</taxon>
        <taxon>Gemmataceae</taxon>
        <taxon>Limnoglobus</taxon>
    </lineage>
</organism>
<protein>
    <submittedName>
        <fullName evidence="1">Uncharacterized protein</fullName>
    </submittedName>
</protein>
<proteinExistence type="predicted"/>
<evidence type="ECO:0000313" key="1">
    <source>
        <dbReference type="EMBL" id="QEL20984.1"/>
    </source>
</evidence>
<keyword evidence="2" id="KW-1185">Reference proteome</keyword>
<dbReference type="RefSeq" id="WP_149115227.1">
    <property type="nucleotide sequence ID" value="NZ_CP042425.1"/>
</dbReference>
<reference evidence="2" key="1">
    <citation type="submission" date="2019-08" db="EMBL/GenBank/DDBJ databases">
        <title>Limnoglobus roseus gen. nov., sp. nov., a novel freshwater planctomycete with a giant genome from the family Gemmataceae.</title>
        <authorList>
            <person name="Kulichevskaya I.S."/>
            <person name="Naumoff D.G."/>
            <person name="Miroshnikov K."/>
            <person name="Ivanova A."/>
            <person name="Philippov D.A."/>
            <person name="Hakobyan A."/>
            <person name="Rijpstra I.C."/>
            <person name="Sinninghe Damste J.S."/>
            <person name="Liesack W."/>
            <person name="Dedysh S.N."/>
        </authorList>
    </citation>
    <scope>NUCLEOTIDE SEQUENCE [LARGE SCALE GENOMIC DNA]</scope>
    <source>
        <strain evidence="2">PX52</strain>
    </source>
</reference>
<dbReference type="KEGG" id="lrs:PX52LOC_08112"/>
<gene>
    <name evidence="1" type="ORF">PX52LOC_08112</name>
</gene>
<accession>A0A5C1AUQ0</accession>
<sequence>MPRLPVAVAIFGSLTLLPGCITLFSKTEVVRDGEARRPVKFECQEAADKFVAAAKSRDHEIGSTYVGVPFVTLYNKDTKLSEVAAWNDAVSRCDTDQDGLITLVEAAVFEKFPKD</sequence>
<dbReference type="Proteomes" id="UP000324974">
    <property type="component" value="Chromosome"/>
</dbReference>
<dbReference type="AlphaFoldDB" id="A0A5C1AUQ0"/>
<evidence type="ECO:0000313" key="2">
    <source>
        <dbReference type="Proteomes" id="UP000324974"/>
    </source>
</evidence>
<dbReference type="EMBL" id="CP042425">
    <property type="protein sequence ID" value="QEL20984.1"/>
    <property type="molecule type" value="Genomic_DNA"/>
</dbReference>
<name>A0A5C1AUQ0_9BACT</name>